<protein>
    <submittedName>
        <fullName evidence="1">Uncharacterized protein</fullName>
    </submittedName>
</protein>
<proteinExistence type="predicted"/>
<reference evidence="1 2" key="1">
    <citation type="submission" date="2021-06" db="EMBL/GenBank/DDBJ databases">
        <authorList>
            <person name="Grouzdev D.S."/>
            <person name="Koziaeva V."/>
        </authorList>
    </citation>
    <scope>NUCLEOTIDE SEQUENCE [LARGE SCALE GENOMIC DNA]</scope>
    <source>
        <strain evidence="1 2">22</strain>
    </source>
</reference>
<keyword evidence="2" id="KW-1185">Reference proteome</keyword>
<gene>
    <name evidence="1" type="ORF">KL771_12475</name>
</gene>
<dbReference type="RefSeq" id="WP_261968878.1">
    <property type="nucleotide sequence ID" value="NZ_JAHHZF010000005.1"/>
</dbReference>
<comment type="caution">
    <text evidence="1">The sequence shown here is derived from an EMBL/GenBank/DDBJ whole genome shotgun (WGS) entry which is preliminary data.</text>
</comment>
<sequence length="1559" mass="167900">MVDTNLSIKSGFSLRALFGGGKTQQGSVHAFKRAKTTDKPKVASQHRYKGDHVLTRKGHRGALLLGRLAKGDPGGAIQRKKTQVGGQVQVGNVQGGNVQGGQVPLVQGQGGQVQGGQVQGGQAPAKTFGEKLADLRKGATALEEGFRNLLMKDVPRETLTTPQERLARETALVGDQLKLKGDAAKQQAVVGDLLVDRRTALATARDHLHRLETTDPIDPEAIRQAKDDIAGLEGAVAELLKLRDRIVATQIGAEFPRLGANLDGPLTKGGVMTALWSLHNASHGIGRPGVSEATVRQVGRMIDEFGAGREPVLTDGGEPFTLAEFREALSGYGEALGNLHGQEASAKARGEIDRLVAEIGMRLDARDAVASFGRILDKDPKFPLGGAMRSIASALPNIRDNGDSLDPVRRGKAAEGLSTLAGMIRDGETFEGLQGHDAAFDRACLPFEEERGARQSVATITARFERDYGPLPKDILDLAQLREEDLKPADRDKLLDYFRPLRRDLAHTLSECRALREAPAEGRKAAQLRHELGEVNRRLADVLSVDRRRWYKPWTWGQGSVRVFNGAPSSIRKDAALLKALKSFGNEASGRDVAFLMARIAHLEAQTLKAEHHALGLHPGLDLASLDPQPGSPLAHVGISNEDLRAIGVTPTDLAEVETLVGQMNRQGVGGVDDVHQVTKSINDVARIVLKSGLTQGMIDGYQAESNRALGSEVLDILVGDADARYRKAHLMPVRTERTGGRSGLSLDDPTVSGHFKDVASQIRRDLSGGDPQDPVWTGLVDQGRQYRGLEDAIVEVYQDYRGVEDRIEASRKIITDANADDQRGIKVSANDPRGLRSAKSVLAALKIKEEYDAAIQRRDLPAARDAERRMNGLLDDLRGYDTGSMHRSGWAKMTARLRERPDIGELAKLKDVCEAIVFIRETGPSLLEKHGGEIETGGGALDDLVAQRRQAHPQVMGRVTDMVRAAVLSEWAAGGFSHAKTDLTVKDGVSETFDPGTDPARKSIETRLKGWGLDLDAFAPEIDSVLYSRMSASDMRQWFQEAQLSPETVDRIRVENPAFFSKAGMVDLMKSIGHGFTPDGLLNRKVMDESTKSSLISMLSSFQEGDKLDLRAGQRITLDSGKIPVEPSGLVGIKAKLSGAHIGQFEIERGSDGFKLHLRTGGEGRGNLDLVVGKKFDVAPGVELTAEGSVGVEGSVGYLSGVSISFANSPEGCQAMVNLVAKMVDGGKIDLWDWQDATDVGGTSETRGRIGANAQVTGRAQVGGKGPKLSGVSDTLGVGMQAQAQVGLSTGRKDVTTESQREITRKGEVDVTLTAGANVSVYARLYNPLNMGTGALAGLGGQQGANQHFGMSSGSDGIKGTSDDKPLYNITDNVQNTDLVGIGVSTSVSCVSKWKQVSDPDGTFKKVEKVRQANLSQGLIQAFAAVDTPEMQRILNAPGNEVFRSDFQAFMKLMGPRDSIAVTYSIKAERLAEANELIVRANASRRQGDGRMAERLERQARAIVNDDANYVPAKIGLITTSLRKEEVTNLNARWLKWDSFSDGKAEHTGVTLQVPPPK</sequence>
<accession>A0A947D3E4</accession>
<dbReference type="EMBL" id="JAHHZF010000005">
    <property type="protein sequence ID" value="MBT9290280.1"/>
    <property type="molecule type" value="Genomic_DNA"/>
</dbReference>
<organism evidence="1 2">
    <name type="scientific">Prosthecodimorpha staleyi</name>
    <dbReference type="NCBI Taxonomy" id="2840188"/>
    <lineage>
        <taxon>Bacteria</taxon>
        <taxon>Pseudomonadati</taxon>
        <taxon>Pseudomonadota</taxon>
        <taxon>Alphaproteobacteria</taxon>
        <taxon>Hyphomicrobiales</taxon>
        <taxon>Ancalomicrobiaceae</taxon>
        <taxon>Prosthecodimorpha</taxon>
    </lineage>
</organism>
<name>A0A947D3E4_9HYPH</name>
<evidence type="ECO:0000313" key="1">
    <source>
        <dbReference type="EMBL" id="MBT9290280.1"/>
    </source>
</evidence>
<dbReference type="Proteomes" id="UP000766595">
    <property type="component" value="Unassembled WGS sequence"/>
</dbReference>
<evidence type="ECO:0000313" key="2">
    <source>
        <dbReference type="Proteomes" id="UP000766595"/>
    </source>
</evidence>